<name>A0A0V1KNM7_9BILA</name>
<dbReference type="AlphaFoldDB" id="A0A0V1KNM7"/>
<dbReference type="OrthoDB" id="5928781at2759"/>
<keyword evidence="3" id="KW-1185">Reference proteome</keyword>
<reference evidence="2 3" key="1">
    <citation type="submission" date="2015-05" db="EMBL/GenBank/DDBJ databases">
        <title>Evolution of Trichinella species and genotypes.</title>
        <authorList>
            <person name="Korhonen P.K."/>
            <person name="Edoardo P."/>
            <person name="Giuseppe L.R."/>
            <person name="Gasser R.B."/>
        </authorList>
    </citation>
    <scope>NUCLEOTIDE SEQUENCE [LARGE SCALE GENOMIC DNA]</scope>
    <source>
        <strain evidence="2">ISS10</strain>
    </source>
</reference>
<protein>
    <submittedName>
        <fullName evidence="2">Uncharacterized protein</fullName>
    </submittedName>
</protein>
<evidence type="ECO:0000256" key="1">
    <source>
        <dbReference type="SAM" id="Phobius"/>
    </source>
</evidence>
<proteinExistence type="predicted"/>
<evidence type="ECO:0000313" key="3">
    <source>
        <dbReference type="Proteomes" id="UP000054721"/>
    </source>
</evidence>
<keyword evidence="1" id="KW-0472">Membrane</keyword>
<keyword evidence="1" id="KW-0812">Transmembrane</keyword>
<sequence>MKPVLIPTERGVSMAFSRRPSWPLISYKFHSFTNKQVAVHPSILFLIAMDYVIIYSCHSQIAFPTVLMFFLVTQFHVSVRNCEDESRILNDHH</sequence>
<keyword evidence="1" id="KW-1133">Transmembrane helix</keyword>
<accession>A0A0V1KNM7</accession>
<feature type="non-terminal residue" evidence="2">
    <location>
        <position position="1"/>
    </location>
</feature>
<comment type="caution">
    <text evidence="2">The sequence shown here is derived from an EMBL/GenBank/DDBJ whole genome shotgun (WGS) entry which is preliminary data.</text>
</comment>
<gene>
    <name evidence="2" type="ORF">T02_16472</name>
</gene>
<feature type="transmembrane region" description="Helical" evidence="1">
    <location>
        <begin position="61"/>
        <end position="79"/>
    </location>
</feature>
<evidence type="ECO:0000313" key="2">
    <source>
        <dbReference type="EMBL" id="KRZ48540.1"/>
    </source>
</evidence>
<dbReference type="EMBL" id="JYDW01000392">
    <property type="protein sequence ID" value="KRZ48540.1"/>
    <property type="molecule type" value="Genomic_DNA"/>
</dbReference>
<dbReference type="Proteomes" id="UP000054721">
    <property type="component" value="Unassembled WGS sequence"/>
</dbReference>
<organism evidence="2 3">
    <name type="scientific">Trichinella nativa</name>
    <dbReference type="NCBI Taxonomy" id="6335"/>
    <lineage>
        <taxon>Eukaryota</taxon>
        <taxon>Metazoa</taxon>
        <taxon>Ecdysozoa</taxon>
        <taxon>Nematoda</taxon>
        <taxon>Enoplea</taxon>
        <taxon>Dorylaimia</taxon>
        <taxon>Trichinellida</taxon>
        <taxon>Trichinellidae</taxon>
        <taxon>Trichinella</taxon>
    </lineage>
</organism>